<reference evidence="8" key="2">
    <citation type="submission" date="2025-09" db="UniProtKB">
        <authorList>
            <consortium name="Ensembl"/>
        </authorList>
    </citation>
    <scope>IDENTIFICATION</scope>
</reference>
<dbReference type="GO" id="GO:0042101">
    <property type="term" value="C:T cell receptor complex"/>
    <property type="evidence" value="ECO:0007669"/>
    <property type="project" value="UniProtKB-KW"/>
</dbReference>
<evidence type="ECO:0000256" key="6">
    <source>
        <dbReference type="ARBA" id="ARBA00043266"/>
    </source>
</evidence>
<dbReference type="InterPro" id="IPR013106">
    <property type="entry name" value="Ig_V-set"/>
</dbReference>
<evidence type="ECO:0000259" key="7">
    <source>
        <dbReference type="PROSITE" id="PS50835"/>
    </source>
</evidence>
<dbReference type="GO" id="GO:0042605">
    <property type="term" value="F:peptide antigen binding"/>
    <property type="evidence" value="ECO:0007669"/>
    <property type="project" value="TreeGrafter"/>
</dbReference>
<evidence type="ECO:0000256" key="4">
    <source>
        <dbReference type="ARBA" id="ARBA00023170"/>
    </source>
</evidence>
<dbReference type="InterPro" id="IPR013783">
    <property type="entry name" value="Ig-like_fold"/>
</dbReference>
<keyword evidence="5" id="KW-0393">Immunoglobulin domain</keyword>
<evidence type="ECO:0000313" key="9">
    <source>
        <dbReference type="Proteomes" id="UP000694404"/>
    </source>
</evidence>
<evidence type="ECO:0000256" key="2">
    <source>
        <dbReference type="ARBA" id="ARBA00022859"/>
    </source>
</evidence>
<name>A0A8C0G6I0_CHEAB</name>
<protein>
    <recommendedName>
        <fullName evidence="7">Ig-like domain-containing protein</fullName>
    </recommendedName>
</protein>
<dbReference type="GeneTree" id="ENSGT00940000160183"/>
<dbReference type="GO" id="GO:0002250">
    <property type="term" value="P:adaptive immune response"/>
    <property type="evidence" value="ECO:0007669"/>
    <property type="project" value="UniProtKB-KW"/>
</dbReference>
<keyword evidence="4" id="KW-0675">Receptor</keyword>
<evidence type="ECO:0000256" key="5">
    <source>
        <dbReference type="ARBA" id="ARBA00023319"/>
    </source>
</evidence>
<dbReference type="InterPro" id="IPR007110">
    <property type="entry name" value="Ig-like_dom"/>
</dbReference>
<feature type="domain" description="Ig-like" evidence="7">
    <location>
        <begin position="9"/>
        <end position="108"/>
    </location>
</feature>
<keyword evidence="2" id="KW-0391">Immunity</keyword>
<dbReference type="InterPro" id="IPR051006">
    <property type="entry name" value="TCR_variable_domain"/>
</dbReference>
<dbReference type="PANTHER" id="PTHR19343">
    <property type="entry name" value="T CELL RECEPTOR ALPHA VARIABLE 1-2"/>
    <property type="match status" value="1"/>
</dbReference>
<dbReference type="PANTHER" id="PTHR19343:SF13">
    <property type="entry name" value="T CELL RECEPTOR ALPHA VARIABLE 21"/>
    <property type="match status" value="1"/>
</dbReference>
<sequence length="108" mass="12024">MECVFSLLPTWGSCQAEVHQNLSAVTQEGQNGSISCHYTMSNFRSLQWFRQLPRGQPISLLILVSDGKQTKESNLSVELNKGKQLSSLPIRESQLGDATTYFCTVVTQ</sequence>
<dbReference type="Pfam" id="PF07686">
    <property type="entry name" value="V-set"/>
    <property type="match status" value="1"/>
</dbReference>
<dbReference type="PROSITE" id="PS50835">
    <property type="entry name" value="IG_LIKE"/>
    <property type="match status" value="1"/>
</dbReference>
<evidence type="ECO:0000313" key="8">
    <source>
        <dbReference type="Ensembl" id="ENSCABP00000003392.1"/>
    </source>
</evidence>
<dbReference type="OMA" id="STWEEKW"/>
<proteinExistence type="predicted"/>
<organism evidence="8 9">
    <name type="scientific">Chelonoidis abingdonii</name>
    <name type="common">Abingdon island giant tortoise</name>
    <name type="synonym">Testudo abingdonii</name>
    <dbReference type="NCBI Taxonomy" id="106734"/>
    <lineage>
        <taxon>Eukaryota</taxon>
        <taxon>Metazoa</taxon>
        <taxon>Chordata</taxon>
        <taxon>Craniata</taxon>
        <taxon>Vertebrata</taxon>
        <taxon>Euteleostomi</taxon>
        <taxon>Archelosauria</taxon>
        <taxon>Testudinata</taxon>
        <taxon>Testudines</taxon>
        <taxon>Cryptodira</taxon>
        <taxon>Durocryptodira</taxon>
        <taxon>Testudinoidea</taxon>
        <taxon>Testudinidae</taxon>
        <taxon>Chelonoidis</taxon>
    </lineage>
</organism>
<reference evidence="8" key="1">
    <citation type="submission" date="2025-08" db="UniProtKB">
        <authorList>
            <consortium name="Ensembl"/>
        </authorList>
    </citation>
    <scope>IDENTIFICATION</scope>
</reference>
<keyword evidence="1" id="KW-0732">Signal</keyword>
<dbReference type="InterPro" id="IPR036179">
    <property type="entry name" value="Ig-like_dom_sf"/>
</dbReference>
<dbReference type="Proteomes" id="UP000694404">
    <property type="component" value="Unplaced"/>
</dbReference>
<keyword evidence="6" id="KW-1279">T cell receptor</keyword>
<dbReference type="Gene3D" id="2.60.40.10">
    <property type="entry name" value="Immunoglobulins"/>
    <property type="match status" value="1"/>
</dbReference>
<evidence type="ECO:0000256" key="1">
    <source>
        <dbReference type="ARBA" id="ARBA00022729"/>
    </source>
</evidence>
<keyword evidence="9" id="KW-1185">Reference proteome</keyword>
<accession>A0A8C0G6I0</accession>
<dbReference type="Ensembl" id="ENSCABT00000003689.1">
    <property type="protein sequence ID" value="ENSCABP00000003392.1"/>
    <property type="gene ID" value="ENSCABG00000002593.1"/>
</dbReference>
<dbReference type="AlphaFoldDB" id="A0A8C0G6I0"/>
<keyword evidence="3" id="KW-1064">Adaptive immunity</keyword>
<dbReference type="SUPFAM" id="SSF48726">
    <property type="entry name" value="Immunoglobulin"/>
    <property type="match status" value="1"/>
</dbReference>
<evidence type="ECO:0000256" key="3">
    <source>
        <dbReference type="ARBA" id="ARBA00023130"/>
    </source>
</evidence>